<feature type="domain" description="Flagellar Assembly Protein A N-terminal region" evidence="2">
    <location>
        <begin position="12"/>
        <end position="185"/>
    </location>
</feature>
<accession>A0A3B0CXB9</accession>
<evidence type="ECO:0000313" key="3">
    <source>
        <dbReference type="EMBL" id="RKN86496.1"/>
    </source>
</evidence>
<dbReference type="InterPro" id="IPR046865">
    <property type="entry name" value="FapA_b_solenoid"/>
</dbReference>
<dbReference type="PANTHER" id="PTHR38032">
    <property type="entry name" value="POLYMERASE-RELATED"/>
    <property type="match status" value="1"/>
</dbReference>
<organism evidence="3 4">
    <name type="scientific">Paenibacillus ginsengarvi</name>
    <dbReference type="NCBI Taxonomy" id="400777"/>
    <lineage>
        <taxon>Bacteria</taxon>
        <taxon>Bacillati</taxon>
        <taxon>Bacillota</taxon>
        <taxon>Bacilli</taxon>
        <taxon>Bacillales</taxon>
        <taxon>Paenibacillaceae</taxon>
        <taxon>Paenibacillus</taxon>
    </lineage>
</organism>
<keyword evidence="4" id="KW-1185">Reference proteome</keyword>
<evidence type="ECO:0000313" key="4">
    <source>
        <dbReference type="Proteomes" id="UP000282311"/>
    </source>
</evidence>
<evidence type="ECO:0000259" key="2">
    <source>
        <dbReference type="Pfam" id="PF20250"/>
    </source>
</evidence>
<dbReference type="InterPro" id="IPR005646">
    <property type="entry name" value="FapA"/>
</dbReference>
<name>A0A3B0CXB9_9BACL</name>
<gene>
    <name evidence="3" type="ORF">D7M11_00555</name>
</gene>
<dbReference type="Proteomes" id="UP000282311">
    <property type="component" value="Unassembled WGS sequence"/>
</dbReference>
<feature type="coiled-coil region" evidence="1">
    <location>
        <begin position="341"/>
        <end position="368"/>
    </location>
</feature>
<reference evidence="3 4" key="1">
    <citation type="journal article" date="2007" name="Int. J. Syst. Evol. Microbiol.">
        <title>Paenibacillus ginsengarvi sp. nov., isolated from soil from ginseng cultivation.</title>
        <authorList>
            <person name="Yoon M.H."/>
            <person name="Ten L.N."/>
            <person name="Im W.T."/>
        </authorList>
    </citation>
    <scope>NUCLEOTIDE SEQUENCE [LARGE SCALE GENOMIC DNA]</scope>
    <source>
        <strain evidence="3 4">KCTC 13059</strain>
    </source>
</reference>
<comment type="caution">
    <text evidence="3">The sequence shown here is derived from an EMBL/GenBank/DDBJ whole genome shotgun (WGS) entry which is preliminary data.</text>
</comment>
<dbReference type="PANTHER" id="PTHR38032:SF1">
    <property type="entry name" value="RNA-BINDING PROTEIN KHPB N-TERMINAL DOMAIN-CONTAINING PROTEIN"/>
    <property type="match status" value="1"/>
</dbReference>
<keyword evidence="1" id="KW-0175">Coiled coil</keyword>
<dbReference type="InterPro" id="IPR046866">
    <property type="entry name" value="FapA_N"/>
</dbReference>
<dbReference type="RefSeq" id="WP_120745202.1">
    <property type="nucleotide sequence ID" value="NZ_RBAH01000001.1"/>
</dbReference>
<proteinExistence type="predicted"/>
<protein>
    <submittedName>
        <fullName evidence="3">DUF342 domain-containing protein</fullName>
    </submittedName>
</protein>
<evidence type="ECO:0000256" key="1">
    <source>
        <dbReference type="SAM" id="Coils"/>
    </source>
</evidence>
<sequence length="468" mass="50611">MSTILPLEHYLNVSLAEDKFSASIQIATLSDSFQFTAHDIVSFLDKNNIRYGVQLDVINRITREPMSFMQTKTVVAVGEVPSEGIDGEIRNLYDLDEQAKRPAELEDGTVNYKELVRLANVRKGQLIAERTFAKDGAPGRTVGGDIVPGRKGKEARFKIGKNVVADGEQKALYAAIDGMVVITDNGKINVFPIYEVNGDVDYRTGNIDFLGTVVIRGNVLSGFTVRAAGDIRITGGVEGAEVDALGSIEVGAGILGHNKAVIRAGVTLKSSFIQDATIEAGQDVIVSQSILHSQVRAGQAILCNGPKGLIVGGTIQAGERVTARTIGNTMSTPTSIEVGVVPELRNELTSLRQQLRQLQEGLDKTDKALVLLDQLAAAGSLSAEKLAMRIKLSHTKKQAMEEQISLKERILDIEKTLEDTDRAKVQVISVVYGGTKIVIGRYTRFVKDAISRVCFVYSDGDIAMQPNV</sequence>
<dbReference type="AlphaFoldDB" id="A0A3B0CXB9"/>
<dbReference type="OrthoDB" id="9816426at2"/>
<dbReference type="Pfam" id="PF20250">
    <property type="entry name" value="FapA_N"/>
    <property type="match status" value="1"/>
</dbReference>
<dbReference type="Pfam" id="PF03961">
    <property type="entry name" value="FapA"/>
    <property type="match status" value="1"/>
</dbReference>
<dbReference type="EMBL" id="RBAH01000001">
    <property type="protein sequence ID" value="RKN86496.1"/>
    <property type="molecule type" value="Genomic_DNA"/>
</dbReference>